<dbReference type="OrthoDB" id="9975846at2"/>
<keyword evidence="2" id="KW-1185">Reference proteome</keyword>
<sequence>MSKPTTTTQIIPLDGRHICNHCMQRDFAQLEPVLHSTSARHCCAAQSVTVPVRGAKNEVVRCSGYAAKRGGGRG</sequence>
<evidence type="ECO:0000313" key="2">
    <source>
        <dbReference type="Proteomes" id="UP000190460"/>
    </source>
</evidence>
<name>A0A1T4W4Z9_9GAMM</name>
<protein>
    <submittedName>
        <fullName evidence="1">Uncharacterized protein</fullName>
    </submittedName>
</protein>
<gene>
    <name evidence="1" type="ORF">SAMN02745130_01038</name>
</gene>
<dbReference type="EMBL" id="FUYB01000003">
    <property type="protein sequence ID" value="SKA72340.1"/>
    <property type="molecule type" value="Genomic_DNA"/>
</dbReference>
<dbReference type="RefSeq" id="WP_143594258.1">
    <property type="nucleotide sequence ID" value="NZ_FUYB01000003.1"/>
</dbReference>
<organism evidence="1 2">
    <name type="scientific">Thiothrix eikelboomii</name>
    <dbReference type="NCBI Taxonomy" id="92487"/>
    <lineage>
        <taxon>Bacteria</taxon>
        <taxon>Pseudomonadati</taxon>
        <taxon>Pseudomonadota</taxon>
        <taxon>Gammaproteobacteria</taxon>
        <taxon>Thiotrichales</taxon>
        <taxon>Thiotrichaceae</taxon>
        <taxon>Thiothrix</taxon>
    </lineage>
</organism>
<evidence type="ECO:0000313" key="1">
    <source>
        <dbReference type="EMBL" id="SKA72340.1"/>
    </source>
</evidence>
<dbReference type="STRING" id="92487.SAMN02745130_01038"/>
<accession>A0A1T4W4Z9</accession>
<reference evidence="1 2" key="1">
    <citation type="submission" date="2017-02" db="EMBL/GenBank/DDBJ databases">
        <authorList>
            <person name="Peterson S.W."/>
        </authorList>
    </citation>
    <scope>NUCLEOTIDE SEQUENCE [LARGE SCALE GENOMIC DNA]</scope>
    <source>
        <strain evidence="1 2">ATCC 49788</strain>
    </source>
</reference>
<proteinExistence type="predicted"/>
<dbReference type="AlphaFoldDB" id="A0A1T4W4Z9"/>
<dbReference type="Proteomes" id="UP000190460">
    <property type="component" value="Unassembled WGS sequence"/>
</dbReference>